<comment type="function">
    <text evidence="1">Required for the transposition of the insertion element.</text>
</comment>
<keyword evidence="5" id="KW-0233">DNA recombination</keyword>
<evidence type="ECO:0000313" key="8">
    <source>
        <dbReference type="Proteomes" id="UP000219522"/>
    </source>
</evidence>
<evidence type="ECO:0000256" key="5">
    <source>
        <dbReference type="ARBA" id="ARBA00023172"/>
    </source>
</evidence>
<keyword evidence="4" id="KW-0238">DNA-binding</keyword>
<protein>
    <submittedName>
        <fullName evidence="7">Transposase</fullName>
    </submittedName>
</protein>
<evidence type="ECO:0000256" key="1">
    <source>
        <dbReference type="ARBA" id="ARBA00002190"/>
    </source>
</evidence>
<comment type="caution">
    <text evidence="7">The sequence shown here is derived from an EMBL/GenBank/DDBJ whole genome shotgun (WGS) entry which is preliminary data.</text>
</comment>
<dbReference type="PANTHER" id="PTHR33055:SF3">
    <property type="entry name" value="PUTATIVE TRANSPOSASE FOR IS117-RELATED"/>
    <property type="match status" value="1"/>
</dbReference>
<evidence type="ECO:0000256" key="3">
    <source>
        <dbReference type="ARBA" id="ARBA00022578"/>
    </source>
</evidence>
<dbReference type="GO" id="GO:0003677">
    <property type="term" value="F:DNA binding"/>
    <property type="evidence" value="ECO:0007669"/>
    <property type="project" value="UniProtKB-KW"/>
</dbReference>
<evidence type="ECO:0000256" key="2">
    <source>
        <dbReference type="ARBA" id="ARBA00010961"/>
    </source>
</evidence>
<accession>A0A7Z7N074</accession>
<dbReference type="InterPro" id="IPR003346">
    <property type="entry name" value="Transposase_20"/>
</dbReference>
<dbReference type="InterPro" id="IPR001207">
    <property type="entry name" value="Transposase_mutator"/>
</dbReference>
<dbReference type="RefSeq" id="WP_097189704.1">
    <property type="nucleotide sequence ID" value="NZ_OCSU01000001.1"/>
</dbReference>
<keyword evidence="8" id="KW-1185">Reference proteome</keyword>
<dbReference type="NCBIfam" id="NF033542">
    <property type="entry name" value="transpos_IS110"/>
    <property type="match status" value="1"/>
</dbReference>
<keyword evidence="3" id="KW-0815">Transposition</keyword>
<dbReference type="AlphaFoldDB" id="A0A7Z7N074"/>
<dbReference type="Pfam" id="PF02371">
    <property type="entry name" value="Transposase_20"/>
    <property type="match status" value="1"/>
</dbReference>
<dbReference type="Pfam" id="PF00872">
    <property type="entry name" value="Transposase_mut"/>
    <property type="match status" value="1"/>
</dbReference>
<dbReference type="InterPro" id="IPR047650">
    <property type="entry name" value="Transpos_IS110"/>
</dbReference>
<comment type="similarity">
    <text evidence="2">Belongs to the transposase mutator family.</text>
</comment>
<proteinExistence type="inferred from homology"/>
<dbReference type="PANTHER" id="PTHR33055">
    <property type="entry name" value="TRANSPOSASE FOR INSERTION SEQUENCE ELEMENT IS1111A"/>
    <property type="match status" value="1"/>
</dbReference>
<feature type="domain" description="Transposase IS116/IS110/IS902 C-terminal" evidence="6">
    <location>
        <begin position="313"/>
        <end position="392"/>
    </location>
</feature>
<dbReference type="EMBL" id="OCSU01000001">
    <property type="protein sequence ID" value="SOE50117.1"/>
    <property type="molecule type" value="Genomic_DNA"/>
</dbReference>
<dbReference type="GO" id="GO:0004803">
    <property type="term" value="F:transposase activity"/>
    <property type="evidence" value="ECO:0007669"/>
    <property type="project" value="InterPro"/>
</dbReference>
<reference evidence="7 8" key="1">
    <citation type="submission" date="2017-09" db="EMBL/GenBank/DDBJ databases">
        <authorList>
            <person name="Varghese N."/>
            <person name="Submissions S."/>
        </authorList>
    </citation>
    <scope>NUCLEOTIDE SEQUENCE [LARGE SCALE GENOMIC DNA]</scope>
    <source>
        <strain evidence="7 8">OK806</strain>
    </source>
</reference>
<dbReference type="GO" id="GO:0006313">
    <property type="term" value="P:DNA transposition"/>
    <property type="evidence" value="ECO:0007669"/>
    <property type="project" value="InterPro"/>
</dbReference>
<sequence>MKKVTEETSAGKSEARPSGLDDLIQQGARQIFQQAIEAELTTLLERYDNVKTLDGRRAVIRNGYLPEREVVTAIGPVTVQVPKVRDRSGSGVKFNSSIVPPYIRKSPRVSAALPWLYLRGVSTGDMSEALSVLLGEEAKGLSPNVVSRLKAQWVMEACAGAHHMARKLTAFGHQVKLISPQFVRPFVKSNKNDFVDAEAICEAASRPAMRFVTPKTESQQTLSALHRVRESLVRDRVKTSNQMHGFLLEFGISLPIGQAVIRRLPTVLAEHSLPPSLVSILERLHAHFKYLSEQINAIDKEIARQLAADDLGQRLLSIPGVGPITASVLAAEMGDGKQYGCSRDFAASIGLVPRQYSTGGKANLQGIGKRGDKNLRRLLVQGARSYMQRLDRQSGRLADWVRAMLTRRHPNVVACALANKLARTAWALATRHSTFDAGSAVMPV</sequence>
<dbReference type="Proteomes" id="UP000219522">
    <property type="component" value="Unassembled WGS sequence"/>
</dbReference>
<evidence type="ECO:0000256" key="4">
    <source>
        <dbReference type="ARBA" id="ARBA00023125"/>
    </source>
</evidence>
<evidence type="ECO:0000259" key="6">
    <source>
        <dbReference type="Pfam" id="PF02371"/>
    </source>
</evidence>
<gene>
    <name evidence="7" type="ORF">SAMN05446927_0401</name>
</gene>
<organism evidence="7 8">
    <name type="scientific">Caballeronia arationis</name>
    <dbReference type="NCBI Taxonomy" id="1777142"/>
    <lineage>
        <taxon>Bacteria</taxon>
        <taxon>Pseudomonadati</taxon>
        <taxon>Pseudomonadota</taxon>
        <taxon>Betaproteobacteria</taxon>
        <taxon>Burkholderiales</taxon>
        <taxon>Burkholderiaceae</taxon>
        <taxon>Caballeronia</taxon>
    </lineage>
</organism>
<evidence type="ECO:0000313" key="7">
    <source>
        <dbReference type="EMBL" id="SOE50117.1"/>
    </source>
</evidence>
<name>A0A7Z7N074_9BURK</name>